<gene>
    <name evidence="4" type="ORF">IFR04_002194</name>
</gene>
<feature type="domain" description="3-hydroxyacyl-CoA dehydrogenase NAD binding" evidence="3">
    <location>
        <begin position="43"/>
        <end position="226"/>
    </location>
</feature>
<evidence type="ECO:0000313" key="4">
    <source>
        <dbReference type="EMBL" id="KAG4424661.1"/>
    </source>
</evidence>
<dbReference type="SUPFAM" id="SSF51735">
    <property type="entry name" value="NAD(P)-binding Rossmann-fold domains"/>
    <property type="match status" value="1"/>
</dbReference>
<dbReference type="GO" id="GO:0006631">
    <property type="term" value="P:fatty acid metabolic process"/>
    <property type="evidence" value="ECO:0007669"/>
    <property type="project" value="InterPro"/>
</dbReference>
<comment type="caution">
    <text evidence="4">The sequence shown here is derived from an EMBL/GenBank/DDBJ whole genome shotgun (WGS) entry which is preliminary data.</text>
</comment>
<dbReference type="InterPro" id="IPR029752">
    <property type="entry name" value="D-isomer_DH_CS1"/>
</dbReference>
<dbReference type="InterPro" id="IPR008927">
    <property type="entry name" value="6-PGluconate_DH-like_C_sf"/>
</dbReference>
<dbReference type="InterPro" id="IPR036291">
    <property type="entry name" value="NAD(P)-bd_dom_sf"/>
</dbReference>
<evidence type="ECO:0000259" key="2">
    <source>
        <dbReference type="Pfam" id="PF00725"/>
    </source>
</evidence>
<organism evidence="4 5">
    <name type="scientific">Cadophora malorum</name>
    <dbReference type="NCBI Taxonomy" id="108018"/>
    <lineage>
        <taxon>Eukaryota</taxon>
        <taxon>Fungi</taxon>
        <taxon>Dikarya</taxon>
        <taxon>Ascomycota</taxon>
        <taxon>Pezizomycotina</taxon>
        <taxon>Leotiomycetes</taxon>
        <taxon>Helotiales</taxon>
        <taxon>Ploettnerulaceae</taxon>
        <taxon>Cadophora</taxon>
    </lineage>
</organism>
<dbReference type="Gene3D" id="1.10.1040.10">
    <property type="entry name" value="N-(1-d-carboxylethyl)-l-norvaline Dehydrogenase, domain 2"/>
    <property type="match status" value="1"/>
</dbReference>
<dbReference type="OrthoDB" id="2021159at2759"/>
<keyword evidence="1" id="KW-0560">Oxidoreductase</keyword>
<evidence type="ECO:0008006" key="6">
    <source>
        <dbReference type="Google" id="ProtNLM"/>
    </source>
</evidence>
<dbReference type="PANTHER" id="PTHR48075">
    <property type="entry name" value="3-HYDROXYACYL-COA DEHYDROGENASE FAMILY PROTEIN"/>
    <property type="match status" value="1"/>
</dbReference>
<keyword evidence="5" id="KW-1185">Reference proteome</keyword>
<dbReference type="Pfam" id="PF00725">
    <property type="entry name" value="3HCDH"/>
    <property type="match status" value="1"/>
</dbReference>
<sequence>MASLKIESNSRILTKELNADILSVLTDVPSAHAAMSTSPKIRTVAVIGCGSIGASWAALFAHHGLKTTVYDPNPLAERTLRTIEAEASKVFASLDQNNTSTTADEPSITPSPITFTTSLSTGLLNADFIQENGPENLSIKSTLLTQIDALLPPHIPILTSTSGLTCSSLSPALQHPSRLAVGHPFNPPHLIPLVEVVGSPQTSPETIATAMAFYTSLGKKPIHLQKEIPGHVANRLQAALFREILHLVENDVATVSDIETAMEYGPGLRWGVMGPSTLFHLGGGSEGGAEHFSKHILRPMMGWCAEETPVLGEELREKWVRQTGEVVAKEEFGGLCRRRDEGIVGILKEKK</sequence>
<evidence type="ECO:0000256" key="1">
    <source>
        <dbReference type="ARBA" id="ARBA00023002"/>
    </source>
</evidence>
<dbReference type="InterPro" id="IPR006176">
    <property type="entry name" value="3-OHacyl-CoA_DH_NAD-bd"/>
</dbReference>
<dbReference type="GO" id="GO:0070403">
    <property type="term" value="F:NAD+ binding"/>
    <property type="evidence" value="ECO:0007669"/>
    <property type="project" value="InterPro"/>
</dbReference>
<accession>A0A8H7WGU0</accession>
<proteinExistence type="predicted"/>
<protein>
    <recommendedName>
        <fullName evidence="6">3-hydroxyacyl-CoA dehydrogenase</fullName>
    </recommendedName>
</protein>
<evidence type="ECO:0000259" key="3">
    <source>
        <dbReference type="Pfam" id="PF02737"/>
    </source>
</evidence>
<dbReference type="SUPFAM" id="SSF48179">
    <property type="entry name" value="6-phosphogluconate dehydrogenase C-terminal domain-like"/>
    <property type="match status" value="1"/>
</dbReference>
<dbReference type="GO" id="GO:0016616">
    <property type="term" value="F:oxidoreductase activity, acting on the CH-OH group of donors, NAD or NADP as acceptor"/>
    <property type="evidence" value="ECO:0007669"/>
    <property type="project" value="InterPro"/>
</dbReference>
<evidence type="ECO:0000313" key="5">
    <source>
        <dbReference type="Proteomes" id="UP000664132"/>
    </source>
</evidence>
<dbReference type="PANTHER" id="PTHR48075:SF5">
    <property type="entry name" value="3-HYDROXYBUTYRYL-COA DEHYDROGENASE"/>
    <property type="match status" value="1"/>
</dbReference>
<dbReference type="AlphaFoldDB" id="A0A8H7WGU0"/>
<dbReference type="Pfam" id="PF02737">
    <property type="entry name" value="3HCDH_N"/>
    <property type="match status" value="1"/>
</dbReference>
<reference evidence="4" key="1">
    <citation type="submission" date="2021-02" db="EMBL/GenBank/DDBJ databases">
        <title>Genome sequence Cadophora malorum strain M34.</title>
        <authorList>
            <person name="Stefanovic E."/>
            <person name="Vu D."/>
            <person name="Scully C."/>
            <person name="Dijksterhuis J."/>
            <person name="Roader J."/>
            <person name="Houbraken J."/>
        </authorList>
    </citation>
    <scope>NUCLEOTIDE SEQUENCE</scope>
    <source>
        <strain evidence="4">M34</strain>
    </source>
</reference>
<dbReference type="PROSITE" id="PS00065">
    <property type="entry name" value="D_2_HYDROXYACID_DH_1"/>
    <property type="match status" value="1"/>
</dbReference>
<dbReference type="Gene3D" id="3.40.50.720">
    <property type="entry name" value="NAD(P)-binding Rossmann-like Domain"/>
    <property type="match status" value="1"/>
</dbReference>
<dbReference type="Proteomes" id="UP000664132">
    <property type="component" value="Unassembled WGS sequence"/>
</dbReference>
<dbReference type="InterPro" id="IPR006108">
    <property type="entry name" value="3HC_DH_C"/>
</dbReference>
<feature type="domain" description="3-hydroxyacyl-CoA dehydrogenase C-terminal" evidence="2">
    <location>
        <begin position="230"/>
        <end position="286"/>
    </location>
</feature>
<dbReference type="EMBL" id="JAFJYH010000018">
    <property type="protein sequence ID" value="KAG4424661.1"/>
    <property type="molecule type" value="Genomic_DNA"/>
</dbReference>
<name>A0A8H7WGU0_9HELO</name>
<dbReference type="InterPro" id="IPR013328">
    <property type="entry name" value="6PGD_dom2"/>
</dbReference>